<dbReference type="GO" id="GO:0003677">
    <property type="term" value="F:DNA binding"/>
    <property type="evidence" value="ECO:0007669"/>
    <property type="project" value="TreeGrafter"/>
</dbReference>
<feature type="domain" description="DDE-1" evidence="2">
    <location>
        <begin position="231"/>
        <end position="344"/>
    </location>
</feature>
<evidence type="ECO:0000313" key="3">
    <source>
        <dbReference type="EMBL" id="CAG8522669.1"/>
    </source>
</evidence>
<protein>
    <submittedName>
        <fullName evidence="3">3063_t:CDS:1</fullName>
    </submittedName>
</protein>
<dbReference type="EMBL" id="CAJVQA010001696">
    <property type="protein sequence ID" value="CAG8522669.1"/>
    <property type="molecule type" value="Genomic_DNA"/>
</dbReference>
<dbReference type="Proteomes" id="UP000789759">
    <property type="component" value="Unassembled WGS sequence"/>
</dbReference>
<evidence type="ECO:0000256" key="1">
    <source>
        <dbReference type="SAM" id="MobiDB-lite"/>
    </source>
</evidence>
<organism evidence="3 4">
    <name type="scientific">Cetraspora pellucida</name>
    <dbReference type="NCBI Taxonomy" id="1433469"/>
    <lineage>
        <taxon>Eukaryota</taxon>
        <taxon>Fungi</taxon>
        <taxon>Fungi incertae sedis</taxon>
        <taxon>Mucoromycota</taxon>
        <taxon>Glomeromycotina</taxon>
        <taxon>Glomeromycetes</taxon>
        <taxon>Diversisporales</taxon>
        <taxon>Gigasporaceae</taxon>
        <taxon>Cetraspora</taxon>
    </lineage>
</organism>
<reference evidence="3" key="1">
    <citation type="submission" date="2021-06" db="EMBL/GenBank/DDBJ databases">
        <authorList>
            <person name="Kallberg Y."/>
            <person name="Tangrot J."/>
            <person name="Rosling A."/>
        </authorList>
    </citation>
    <scope>NUCLEOTIDE SEQUENCE</scope>
    <source>
        <strain evidence="3">FL966</strain>
    </source>
</reference>
<evidence type="ECO:0000313" key="4">
    <source>
        <dbReference type="Proteomes" id="UP000789759"/>
    </source>
</evidence>
<evidence type="ECO:0000259" key="2">
    <source>
        <dbReference type="Pfam" id="PF03184"/>
    </source>
</evidence>
<dbReference type="AlphaFoldDB" id="A0A9N9FC20"/>
<sequence length="516" mass="58577">MLAKVKNITKSKVVKKTSPKLTEKDCHDAIEDALKELANTDNLNVNAAAAKFGISETTLRRAVKNSYHNHHGPTTILSSYEKEQLVGYCKNMQRLGFGLTKSGVNHCVMEILKNNKRNHPFNNKGLSRTWWDRFMKDHSDLSFRMPQALSEACAQRANPVIINDHFKKLKKIIQEYLLIPDCIWNMNETGFVISPKIQKVLTIKGARQVYKVSHRNIHDYISVVPMISAAGDYIPPLIIYKDICTISGLLAGAPSGSVIGFTDSGYMREDLFQMYIEHFISLILSARPVLLMLDGHKSHVNYTSVKFCYDNEVLLYALPSHTTHMLQPSEIPFTKLKNEYSNSCDKLHNDKGEVVTKHTFASILEPAFATTYTFEAITNSFRVTGIWPFNPNVISLDHLDPSLTTEQPDLLPSFQPIQPTEEETPMLAIVFSLRPTQKYSTRAATVQELKLLKEEINSLKNEVESLKKENESIKKDLTSVKKELEMYKRPELEKMEELARSKAKNAKKKKEAAAEK</sequence>
<dbReference type="InterPro" id="IPR050863">
    <property type="entry name" value="CenT-Element_Derived"/>
</dbReference>
<feature type="region of interest" description="Disordered" evidence="1">
    <location>
        <begin position="495"/>
        <end position="516"/>
    </location>
</feature>
<comment type="caution">
    <text evidence="3">The sequence shown here is derived from an EMBL/GenBank/DDBJ whole genome shotgun (WGS) entry which is preliminary data.</text>
</comment>
<dbReference type="OrthoDB" id="2439318at2759"/>
<keyword evidence="4" id="KW-1185">Reference proteome</keyword>
<dbReference type="GO" id="GO:0005634">
    <property type="term" value="C:nucleus"/>
    <property type="evidence" value="ECO:0007669"/>
    <property type="project" value="TreeGrafter"/>
</dbReference>
<accession>A0A9N9FC20</accession>
<gene>
    <name evidence="3" type="ORF">CPELLU_LOCUS3462</name>
</gene>
<dbReference type="InterPro" id="IPR004875">
    <property type="entry name" value="DDE_SF_endonuclease_dom"/>
</dbReference>
<dbReference type="PANTHER" id="PTHR19303:SF74">
    <property type="entry name" value="POGO TRANSPOSABLE ELEMENT WITH KRAB DOMAIN"/>
    <property type="match status" value="1"/>
</dbReference>
<name>A0A9N9FC20_9GLOM</name>
<dbReference type="PANTHER" id="PTHR19303">
    <property type="entry name" value="TRANSPOSON"/>
    <property type="match status" value="1"/>
</dbReference>
<feature type="compositionally biased region" description="Basic residues" evidence="1">
    <location>
        <begin position="501"/>
        <end position="510"/>
    </location>
</feature>
<proteinExistence type="predicted"/>
<dbReference type="Pfam" id="PF03184">
    <property type="entry name" value="DDE_1"/>
    <property type="match status" value="1"/>
</dbReference>